<dbReference type="GeneID" id="25737754"/>
<evidence type="ECO:0000256" key="2">
    <source>
        <dbReference type="ARBA" id="ARBA00034534"/>
    </source>
</evidence>
<feature type="compositionally biased region" description="Low complexity" evidence="3">
    <location>
        <begin position="396"/>
        <end position="409"/>
    </location>
</feature>
<dbReference type="Pfam" id="PF09732">
    <property type="entry name" value="CactinC_cactus"/>
    <property type="match status" value="1"/>
</dbReference>
<evidence type="ECO:0000313" key="7">
    <source>
        <dbReference type="Proteomes" id="UP000054498"/>
    </source>
</evidence>
<accession>A0A0D2MRL0</accession>
<feature type="region of interest" description="Disordered" evidence="3">
    <location>
        <begin position="537"/>
        <end position="563"/>
    </location>
</feature>
<feature type="compositionally biased region" description="Low complexity" evidence="3">
    <location>
        <begin position="370"/>
        <end position="383"/>
    </location>
</feature>
<protein>
    <recommendedName>
        <fullName evidence="2">Splicing factor Cactin</fullName>
    </recommendedName>
</protein>
<feature type="compositionally biased region" description="Basic and acidic residues" evidence="3">
    <location>
        <begin position="318"/>
        <end position="331"/>
    </location>
</feature>
<evidence type="ECO:0000259" key="5">
    <source>
        <dbReference type="Pfam" id="PF10312"/>
    </source>
</evidence>
<dbReference type="GO" id="GO:0045292">
    <property type="term" value="P:mRNA cis splicing, via spliceosome"/>
    <property type="evidence" value="ECO:0007669"/>
    <property type="project" value="TreeGrafter"/>
</dbReference>
<evidence type="ECO:0000259" key="4">
    <source>
        <dbReference type="Pfam" id="PF09732"/>
    </source>
</evidence>
<dbReference type="Proteomes" id="UP000054498">
    <property type="component" value="Unassembled WGS sequence"/>
</dbReference>
<organism evidence="6 7">
    <name type="scientific">Monoraphidium neglectum</name>
    <dbReference type="NCBI Taxonomy" id="145388"/>
    <lineage>
        <taxon>Eukaryota</taxon>
        <taxon>Viridiplantae</taxon>
        <taxon>Chlorophyta</taxon>
        <taxon>core chlorophytes</taxon>
        <taxon>Chlorophyceae</taxon>
        <taxon>CS clade</taxon>
        <taxon>Sphaeropleales</taxon>
        <taxon>Selenastraceae</taxon>
        <taxon>Monoraphidium</taxon>
    </lineage>
</organism>
<feature type="domain" description="Splicing factor Cactin C-terminal" evidence="4">
    <location>
        <begin position="610"/>
        <end position="735"/>
    </location>
</feature>
<evidence type="ECO:0000256" key="3">
    <source>
        <dbReference type="SAM" id="MobiDB-lite"/>
    </source>
</evidence>
<feature type="region of interest" description="Disordered" evidence="3">
    <location>
        <begin position="1"/>
        <end position="65"/>
    </location>
</feature>
<dbReference type="InterPro" id="IPR018816">
    <property type="entry name" value="Cactin_central"/>
</dbReference>
<dbReference type="GO" id="GO:0005737">
    <property type="term" value="C:cytoplasm"/>
    <property type="evidence" value="ECO:0007669"/>
    <property type="project" value="TreeGrafter"/>
</dbReference>
<feature type="compositionally biased region" description="Basic and acidic residues" evidence="3">
    <location>
        <begin position="97"/>
        <end position="121"/>
    </location>
</feature>
<dbReference type="KEGG" id="mng:MNEG_4877"/>
<feature type="region of interest" description="Disordered" evidence="3">
    <location>
        <begin position="93"/>
        <end position="121"/>
    </location>
</feature>
<sequence>MGRDKDRKKEKKHKHKEKDKHKKRRREPSSSPDSGSDSDDHRKRQKAEKMAKKVAEYWDKQTQKGTAPQKFVWVKKVEKDLQSGKSVREFTVQAEAGKQRERMSEIEKVQKRREEKEAEKARMEEELALLERQRLAAEAAGQEEQEEQFHLEQAMVRSDRRLAQGRAKPIDWVAKALYGLKGRAENEDDDDDDEDAEALAAEPYRIFEGVLIEDLQELADDIRGFKTHAQLRRMEANINGSLAAGEGDPDYWEAVLERLQIHAARARLREIHADQLSRRIAKETAKIDVAEVMGWAEDAEAEEDEAAVAARRAAGEAARRAGEEGREKTEVDVEGEEGQAAAAAGAAAGRVVANEEEIPLSDEEEDEEGGQAAAAAGAGPSGRPAGGEEEGDEEAAAAVAGLPPVGPGAKQRTEEQQQQQQQPQFHGIGAVGGLRDMRTPAALEESDGRHSPEPVDPRELEAGAVVVAEEDDARTLALLRQEIKLKEAARYLAASETAARQLASAAADRAYQRQFASRSLAPVHPMLRNVAAPEALADSSAAPVAPPTRIGLGPVQRQEEDPEVRRLRLQAEKVMAGAAGDDEEAGGAPGMDMPFGGEVGLGVASQAYWWHNKYAPRKPKYFNRIHTGYEWNKYNQTHYDYDNPPPKVVQGYKFNIFYPDLIDKKTAPSYRVDPDPSGGKDTCILVFTAGAPYEDIAFRIVNKEWETTHRRGFKCTYDRGILHLYFNFKRARYRR</sequence>
<dbReference type="STRING" id="145388.A0A0D2MRL0"/>
<dbReference type="RefSeq" id="XP_013902101.1">
    <property type="nucleotide sequence ID" value="XM_014046647.1"/>
</dbReference>
<dbReference type="OrthoDB" id="265955at2759"/>
<feature type="compositionally biased region" description="Basic and acidic residues" evidence="3">
    <location>
        <begin position="38"/>
        <end position="62"/>
    </location>
</feature>
<dbReference type="PANTHER" id="PTHR21737">
    <property type="entry name" value="POLYGLUTAMINE BINDING PROTEIN 1/MARVEL MEMBRANE-ASSOCIATING DOMAIN CONTAINING 3"/>
    <property type="match status" value="1"/>
</dbReference>
<proteinExistence type="inferred from homology"/>
<gene>
    <name evidence="6" type="ORF">MNEG_4877</name>
</gene>
<feature type="compositionally biased region" description="Acidic residues" evidence="3">
    <location>
        <begin position="354"/>
        <end position="369"/>
    </location>
</feature>
<dbReference type="EMBL" id="KK100918">
    <property type="protein sequence ID" value="KIZ03082.1"/>
    <property type="molecule type" value="Genomic_DNA"/>
</dbReference>
<feature type="compositionally biased region" description="Low complexity" evidence="3">
    <location>
        <begin position="338"/>
        <end position="352"/>
    </location>
</feature>
<dbReference type="SMART" id="SM01050">
    <property type="entry name" value="CactinC_cactus"/>
    <property type="match status" value="1"/>
</dbReference>
<feature type="compositionally biased region" description="Basic residues" evidence="3">
    <location>
        <begin position="8"/>
        <end position="26"/>
    </location>
</feature>
<evidence type="ECO:0000313" key="6">
    <source>
        <dbReference type="EMBL" id="KIZ03082.1"/>
    </source>
</evidence>
<dbReference type="InterPro" id="IPR019134">
    <property type="entry name" value="Cactin_C"/>
</dbReference>
<feature type="domain" description="Splicing factor cactin central" evidence="5">
    <location>
        <begin position="134"/>
        <end position="227"/>
    </location>
</feature>
<comment type="similarity">
    <text evidence="1">Belongs to the CACTIN family.</text>
</comment>
<evidence type="ECO:0000256" key="1">
    <source>
        <dbReference type="ARBA" id="ARBA00006895"/>
    </source>
</evidence>
<feature type="region of interest" description="Disordered" evidence="3">
    <location>
        <begin position="318"/>
        <end position="432"/>
    </location>
</feature>
<name>A0A0D2MRL0_9CHLO</name>
<dbReference type="Pfam" id="PF10312">
    <property type="entry name" value="Cactin_mid"/>
    <property type="match status" value="1"/>
</dbReference>
<dbReference type="AlphaFoldDB" id="A0A0D2MRL0"/>
<reference evidence="6 7" key="1">
    <citation type="journal article" date="2013" name="BMC Genomics">
        <title>Reconstruction of the lipid metabolism for the microalga Monoraphidium neglectum from its genome sequence reveals characteristics suitable for biofuel production.</title>
        <authorList>
            <person name="Bogen C."/>
            <person name="Al-Dilaimi A."/>
            <person name="Albersmeier A."/>
            <person name="Wichmann J."/>
            <person name="Grundmann M."/>
            <person name="Rupp O."/>
            <person name="Lauersen K.J."/>
            <person name="Blifernez-Klassen O."/>
            <person name="Kalinowski J."/>
            <person name="Goesmann A."/>
            <person name="Mussgnug J.H."/>
            <person name="Kruse O."/>
        </authorList>
    </citation>
    <scope>NUCLEOTIDE SEQUENCE [LARGE SCALE GENOMIC DNA]</scope>
    <source>
        <strain evidence="6 7">SAG 48.87</strain>
    </source>
</reference>
<dbReference type="GO" id="GO:0005681">
    <property type="term" value="C:spliceosomal complex"/>
    <property type="evidence" value="ECO:0007669"/>
    <property type="project" value="TreeGrafter"/>
</dbReference>
<keyword evidence="7" id="KW-1185">Reference proteome</keyword>
<dbReference type="PANTHER" id="PTHR21737:SF4">
    <property type="entry name" value="SPLICING FACTOR CACTIN"/>
    <property type="match status" value="1"/>
</dbReference>